<feature type="repeat" description="TPR" evidence="1">
    <location>
        <begin position="314"/>
        <end position="347"/>
    </location>
</feature>
<dbReference type="InterPro" id="IPR011990">
    <property type="entry name" value="TPR-like_helical_dom_sf"/>
</dbReference>
<dbReference type="SUPFAM" id="SSF48452">
    <property type="entry name" value="TPR-like"/>
    <property type="match status" value="1"/>
</dbReference>
<gene>
    <name evidence="3" type="ORF">DSCO28_47150</name>
</gene>
<reference evidence="3 4" key="1">
    <citation type="submission" date="2019-11" db="EMBL/GenBank/DDBJ databases">
        <title>Comparative genomics of hydrocarbon-degrading Desulfosarcina strains.</title>
        <authorList>
            <person name="Watanabe M."/>
            <person name="Kojima H."/>
            <person name="Fukui M."/>
        </authorList>
    </citation>
    <scope>NUCLEOTIDE SEQUENCE [LARGE SCALE GENOMIC DNA]</scope>
    <source>
        <strain evidence="3 4">28bB2T</strain>
    </source>
</reference>
<dbReference type="RefSeq" id="WP_155324164.1">
    <property type="nucleotide sequence ID" value="NZ_AP021876.1"/>
</dbReference>
<keyword evidence="2" id="KW-0175">Coiled coil</keyword>
<keyword evidence="1" id="KW-0802">TPR repeat</keyword>
<evidence type="ECO:0000256" key="2">
    <source>
        <dbReference type="SAM" id="Coils"/>
    </source>
</evidence>
<evidence type="ECO:0000256" key="1">
    <source>
        <dbReference type="PROSITE-ProRule" id="PRU00339"/>
    </source>
</evidence>
<evidence type="ECO:0000313" key="3">
    <source>
        <dbReference type="EMBL" id="BBO84149.1"/>
    </source>
</evidence>
<evidence type="ECO:0008006" key="5">
    <source>
        <dbReference type="Google" id="ProtNLM"/>
    </source>
</evidence>
<dbReference type="InterPro" id="IPR019734">
    <property type="entry name" value="TPR_rpt"/>
</dbReference>
<dbReference type="PROSITE" id="PS51257">
    <property type="entry name" value="PROKAR_LIPOPROTEIN"/>
    <property type="match status" value="1"/>
</dbReference>
<sequence length="368" mass="41412">MNRQLPWIVLIASLILSGCAGMGDSVSHFLQSGPFWRAEQTDAVRQRARQLETDGDLALALAHWRVVRQITFDKTDAKQEIARLEKTIAASVQAHFQEGQRALHQKKRRAARDHFLAALRLDPDFQPAREQLNVLWAPFPFMIYRTAKDEDLADVAKAVYGDRSHAFLVAWFNDLPEDATPAPETVLILPKKEKAATDLNAVPDETTQKATVLAALETARHNLAIDNQLNLARKHVANGRFRQGLDTAEKVVAEAPDHSAARNLAIKARFRLAREHVDQGDFLKARAVLARADESDAPSMALKSRVENRLVELAQEHYRNGVKHFINENLKAAIREWEQALACNPNHPKVRENIANARQLIEKIETMP</sequence>
<dbReference type="EMBL" id="AP021876">
    <property type="protein sequence ID" value="BBO84149.1"/>
    <property type="molecule type" value="Genomic_DNA"/>
</dbReference>
<name>A0A5K7ZV90_9BACT</name>
<dbReference type="Proteomes" id="UP000425960">
    <property type="component" value="Chromosome"/>
</dbReference>
<accession>A0A5K7ZV90</accession>
<dbReference type="KEGG" id="dov:DSCO28_47150"/>
<dbReference type="SMART" id="SM00028">
    <property type="entry name" value="TPR"/>
    <property type="match status" value="3"/>
</dbReference>
<evidence type="ECO:0000313" key="4">
    <source>
        <dbReference type="Proteomes" id="UP000425960"/>
    </source>
</evidence>
<protein>
    <recommendedName>
        <fullName evidence="5">Lipoprotein</fullName>
    </recommendedName>
</protein>
<organism evidence="3 4">
    <name type="scientific">Desulfosarcina ovata subsp. sediminis</name>
    <dbReference type="NCBI Taxonomy" id="885957"/>
    <lineage>
        <taxon>Bacteria</taxon>
        <taxon>Pseudomonadati</taxon>
        <taxon>Thermodesulfobacteriota</taxon>
        <taxon>Desulfobacteria</taxon>
        <taxon>Desulfobacterales</taxon>
        <taxon>Desulfosarcinaceae</taxon>
        <taxon>Desulfosarcina</taxon>
    </lineage>
</organism>
<dbReference type="AlphaFoldDB" id="A0A5K7ZV90"/>
<dbReference type="PROSITE" id="PS50005">
    <property type="entry name" value="TPR"/>
    <property type="match status" value="1"/>
</dbReference>
<dbReference type="Gene3D" id="1.25.40.10">
    <property type="entry name" value="Tetratricopeptide repeat domain"/>
    <property type="match status" value="3"/>
</dbReference>
<proteinExistence type="predicted"/>
<feature type="coiled-coil region" evidence="2">
    <location>
        <begin position="67"/>
        <end position="94"/>
    </location>
</feature>